<reference evidence="3 4" key="1">
    <citation type="submission" date="2022-09" db="EMBL/GenBank/DDBJ databases">
        <title>Whole genome sequencing analysis of tet(X)-positive Empedobacter falsenii YWS9-3.</title>
        <authorList>
            <person name="Chen C."/>
            <person name="Lv Y.-L."/>
        </authorList>
    </citation>
    <scope>NUCLEOTIDE SEQUENCE [LARGE SCALE GENOMIC DNA]</scope>
    <source>
        <strain evidence="3 4">YWS9-3_T</strain>
    </source>
</reference>
<dbReference type="PANTHER" id="PTHR46401">
    <property type="entry name" value="GLYCOSYLTRANSFERASE WBBK-RELATED"/>
    <property type="match status" value="1"/>
</dbReference>
<dbReference type="SUPFAM" id="SSF53756">
    <property type="entry name" value="UDP-Glycosyltransferase/glycogen phosphorylase"/>
    <property type="match status" value="1"/>
</dbReference>
<dbReference type="RefSeq" id="WP_284582884.1">
    <property type="nucleotide sequence ID" value="NZ_CP106831.1"/>
</dbReference>
<feature type="domain" description="Glycosyl transferase family 1" evidence="2">
    <location>
        <begin position="171"/>
        <end position="323"/>
    </location>
</feature>
<sequence length="336" mass="38921">MILLDSLYINNGGGKILLDYLVKSLEAEQLEVYYLFDARCASDFDDIPAERKTVLKASMFNRHQFYKRKKNKFSKVFCFGNLGPTLQLKIPVYVYFHQRLYLDVPKSLNFKNQIMFKIKSYVFEKLLSHTDLVLLQTESIRQEFIRKYTFYKKNKVVVLPFYEPMSYPTTEKEKDSFVYVSSGTKHKNQANLIHAFANVYKKEKRGKLTLTIANEYEELIDLVNAYKEEGVPIVNLGFIPKENLAVIYAKTEFCIYPSLSESFGLGILEAIEGGCKIIGSDLPYMHTICNPSIAFDPWQIETIEEAIYEALTQESNPTDLKTKNYIKEIIQLLQSN</sequence>
<keyword evidence="3" id="KW-0328">Glycosyltransferase</keyword>
<evidence type="ECO:0000313" key="3">
    <source>
        <dbReference type="EMBL" id="WIH96249.1"/>
    </source>
</evidence>
<dbReference type="EC" id="2.4.-.-" evidence="3"/>
<dbReference type="Proteomes" id="UP001223501">
    <property type="component" value="Chromosome"/>
</dbReference>
<dbReference type="GO" id="GO:0016757">
    <property type="term" value="F:glycosyltransferase activity"/>
    <property type="evidence" value="ECO:0007669"/>
    <property type="project" value="UniProtKB-KW"/>
</dbReference>
<evidence type="ECO:0000259" key="2">
    <source>
        <dbReference type="Pfam" id="PF00534"/>
    </source>
</evidence>
<dbReference type="Gene3D" id="3.40.50.2000">
    <property type="entry name" value="Glycogen Phosphorylase B"/>
    <property type="match status" value="1"/>
</dbReference>
<dbReference type="Pfam" id="PF00534">
    <property type="entry name" value="Glycos_transf_1"/>
    <property type="match status" value="1"/>
</dbReference>
<dbReference type="InterPro" id="IPR001296">
    <property type="entry name" value="Glyco_trans_1"/>
</dbReference>
<dbReference type="EMBL" id="CP106831">
    <property type="protein sequence ID" value="WIH96249.1"/>
    <property type="molecule type" value="Genomic_DNA"/>
</dbReference>
<keyword evidence="1 3" id="KW-0808">Transferase</keyword>
<protein>
    <submittedName>
        <fullName evidence="3">Glycosyltransferase</fullName>
        <ecNumber evidence="3">2.4.-.-</ecNumber>
    </submittedName>
</protein>
<evidence type="ECO:0000256" key="1">
    <source>
        <dbReference type="ARBA" id="ARBA00022679"/>
    </source>
</evidence>
<proteinExistence type="predicted"/>
<evidence type="ECO:0000313" key="4">
    <source>
        <dbReference type="Proteomes" id="UP001223501"/>
    </source>
</evidence>
<dbReference type="PANTHER" id="PTHR46401:SF2">
    <property type="entry name" value="GLYCOSYLTRANSFERASE WBBK-RELATED"/>
    <property type="match status" value="1"/>
</dbReference>
<accession>A0ABY8V7I4</accession>
<name>A0ABY8V7I4_9FLAO</name>
<organism evidence="3 4">
    <name type="scientific">Empedobacter falsenii</name>
    <dbReference type="NCBI Taxonomy" id="343874"/>
    <lineage>
        <taxon>Bacteria</taxon>
        <taxon>Pseudomonadati</taxon>
        <taxon>Bacteroidota</taxon>
        <taxon>Flavobacteriia</taxon>
        <taxon>Flavobacteriales</taxon>
        <taxon>Weeksellaceae</taxon>
        <taxon>Empedobacter</taxon>
    </lineage>
</organism>
<gene>
    <name evidence="3" type="ORF">OBA43_08115</name>
</gene>
<keyword evidence="4" id="KW-1185">Reference proteome</keyword>